<evidence type="ECO:0000313" key="2">
    <source>
        <dbReference type="Proteomes" id="UP000186817"/>
    </source>
</evidence>
<dbReference type="AlphaFoldDB" id="A0A1Q9BV58"/>
<dbReference type="EMBL" id="LSRX01003588">
    <property type="protein sequence ID" value="OLP74524.1"/>
    <property type="molecule type" value="Genomic_DNA"/>
</dbReference>
<keyword evidence="2" id="KW-1185">Reference proteome</keyword>
<dbReference type="Proteomes" id="UP000186817">
    <property type="component" value="Unassembled WGS sequence"/>
</dbReference>
<gene>
    <name evidence="1" type="ORF">AK812_SmicGene45903</name>
</gene>
<sequence length="44" mass="5059">DDLKNPCLDYIQYVLFSQEDYVFKVAGSDKVYENFEASDFSLAA</sequence>
<comment type="caution">
    <text evidence="1">The sequence shown here is derived from an EMBL/GenBank/DDBJ whole genome shotgun (WGS) entry which is preliminary data.</text>
</comment>
<accession>A0A1Q9BV58</accession>
<dbReference type="OrthoDB" id="437217at2759"/>
<proteinExistence type="predicted"/>
<organism evidence="1 2">
    <name type="scientific">Symbiodinium microadriaticum</name>
    <name type="common">Dinoflagellate</name>
    <name type="synonym">Zooxanthella microadriatica</name>
    <dbReference type="NCBI Taxonomy" id="2951"/>
    <lineage>
        <taxon>Eukaryota</taxon>
        <taxon>Sar</taxon>
        <taxon>Alveolata</taxon>
        <taxon>Dinophyceae</taxon>
        <taxon>Suessiales</taxon>
        <taxon>Symbiodiniaceae</taxon>
        <taxon>Symbiodinium</taxon>
    </lineage>
</organism>
<protein>
    <submittedName>
        <fullName evidence="1">Uncharacterized protein</fullName>
    </submittedName>
</protein>
<feature type="non-terminal residue" evidence="1">
    <location>
        <position position="1"/>
    </location>
</feature>
<name>A0A1Q9BV58_SYMMI</name>
<reference evidence="1 2" key="1">
    <citation type="submission" date="2016-02" db="EMBL/GenBank/DDBJ databases">
        <title>Genome analysis of coral dinoflagellate symbionts highlights evolutionary adaptations to a symbiotic lifestyle.</title>
        <authorList>
            <person name="Aranda M."/>
            <person name="Li Y."/>
            <person name="Liew Y.J."/>
            <person name="Baumgarten S."/>
            <person name="Simakov O."/>
            <person name="Wilson M."/>
            <person name="Piel J."/>
            <person name="Ashoor H."/>
            <person name="Bougouffa S."/>
            <person name="Bajic V.B."/>
            <person name="Ryu T."/>
            <person name="Ravasi T."/>
            <person name="Bayer T."/>
            <person name="Micklem G."/>
            <person name="Kim H."/>
            <person name="Bhak J."/>
            <person name="Lajeunesse T.C."/>
            <person name="Voolstra C.R."/>
        </authorList>
    </citation>
    <scope>NUCLEOTIDE SEQUENCE [LARGE SCALE GENOMIC DNA]</scope>
    <source>
        <strain evidence="1 2">CCMP2467</strain>
    </source>
</reference>
<evidence type="ECO:0000313" key="1">
    <source>
        <dbReference type="EMBL" id="OLP74524.1"/>
    </source>
</evidence>